<dbReference type="InterPro" id="IPR002110">
    <property type="entry name" value="Ankyrin_rpt"/>
</dbReference>
<gene>
    <name evidence="2" type="ORF">CHIRRI_LOCUS14053</name>
</gene>
<dbReference type="OrthoDB" id="694479at2759"/>
<dbReference type="PANTHER" id="PTHR24121">
    <property type="entry name" value="NO MECHANORECEPTOR POTENTIAL C, ISOFORM D-RELATED"/>
    <property type="match status" value="1"/>
</dbReference>
<dbReference type="InterPro" id="IPR027417">
    <property type="entry name" value="P-loop_NTPase"/>
</dbReference>
<evidence type="ECO:0000256" key="1">
    <source>
        <dbReference type="SAM" id="Coils"/>
    </source>
</evidence>
<organism evidence="2 3">
    <name type="scientific">Chironomus riparius</name>
    <dbReference type="NCBI Taxonomy" id="315576"/>
    <lineage>
        <taxon>Eukaryota</taxon>
        <taxon>Metazoa</taxon>
        <taxon>Ecdysozoa</taxon>
        <taxon>Arthropoda</taxon>
        <taxon>Hexapoda</taxon>
        <taxon>Insecta</taxon>
        <taxon>Pterygota</taxon>
        <taxon>Neoptera</taxon>
        <taxon>Endopterygota</taxon>
        <taxon>Diptera</taxon>
        <taxon>Nematocera</taxon>
        <taxon>Chironomoidea</taxon>
        <taxon>Chironomidae</taxon>
        <taxon>Chironominae</taxon>
        <taxon>Chironomus</taxon>
    </lineage>
</organism>
<reference evidence="2" key="1">
    <citation type="submission" date="2022-01" db="EMBL/GenBank/DDBJ databases">
        <authorList>
            <person name="King R."/>
        </authorList>
    </citation>
    <scope>NUCLEOTIDE SEQUENCE</scope>
</reference>
<protein>
    <recommendedName>
        <fullName evidence="4">NACHT domain-containing protein</fullName>
    </recommendedName>
</protein>
<dbReference type="PANTHER" id="PTHR24121:SF16">
    <property type="entry name" value="NON-SPECIFIC SERINE_THREONINE PROTEIN KINASE"/>
    <property type="match status" value="1"/>
</dbReference>
<dbReference type="Gene3D" id="3.40.50.300">
    <property type="entry name" value="P-loop containing nucleotide triphosphate hydrolases"/>
    <property type="match status" value="2"/>
</dbReference>
<keyword evidence="3" id="KW-1185">Reference proteome</keyword>
<evidence type="ECO:0000313" key="3">
    <source>
        <dbReference type="Proteomes" id="UP001153620"/>
    </source>
</evidence>
<dbReference type="EMBL" id="OU895880">
    <property type="protein sequence ID" value="CAH1734761.1"/>
    <property type="molecule type" value="Genomic_DNA"/>
</dbReference>
<accession>A0A9P0NQG6</accession>
<dbReference type="SMART" id="SM00248">
    <property type="entry name" value="ANK"/>
    <property type="match status" value="7"/>
</dbReference>
<dbReference type="Gene3D" id="1.25.40.20">
    <property type="entry name" value="Ankyrin repeat-containing domain"/>
    <property type="match status" value="2"/>
</dbReference>
<reference evidence="2" key="2">
    <citation type="submission" date="2022-10" db="EMBL/GenBank/DDBJ databases">
        <authorList>
            <consortium name="ENA_rothamsted_submissions"/>
            <consortium name="culmorum"/>
            <person name="King R."/>
        </authorList>
    </citation>
    <scope>NUCLEOTIDE SEQUENCE</scope>
</reference>
<dbReference type="SUPFAM" id="SSF48403">
    <property type="entry name" value="Ankyrin repeat"/>
    <property type="match status" value="1"/>
</dbReference>
<sequence>MSQNFDILSEHTTPVNQEFVITLTKDNYKSIDYETRKTGKILKFSQTLNFDDIWFSFMNLNPKDYPNAFIFIIDSTQNKDISYFINILKDLLINFHNNRSIIIQLTSKTKNRTKIYYKELENVDFCEIESSDFEDSFSSFFRFNLNKTENLQSLKDKSFKDIQKSSLIPKFIRTLELPEEFIDSLVLKCAAEGSKSDFLAIADGYLDDEGNIFGNNLKWYLSCEFNSTSVLMTAIEHLNKPIINFLIKECSTYIQQLPFEHKLAISSSTFGTNKINELCDLLELADFPFPCNINIGKYNTRLQAIIDDRQIFFEHINAENKEQIENFAKKYPNLKFANNLDNKSALSYALDLKKYLAFTLLISLSFRDIQIEDGSNDATKKEETERVAGRRRDKIVDISKNNNFNSVLILIKRSQLYHFDKSNEAEQRSKIKEWLEDIYKTRYGSKLLDAAAQCNNIKMIFDFECDLTLSAGPSSSSYTHGSTYPFSKWIFIGAKSTGEKSHDQRIKGVIAHEICHCVMRLVFENNDNPYYGYDKYAKDKFDEVVAEVESILDDSKNKNAENGSNNQEDFDKCDGIISSVYSLYGKRDWHSELIVRSIQILVQFDDNEEKIKELEEMFKPLFAFFDLFVFSELERFNLKKRKQVKKFNKIAGLLNKIDDLNVELIKPSNLNLLLEHQLTIVTTNAPKIFLTNIRNCLNDKFEDMFNMRNIFIGSNVLENSSTYESFKEIINQDQPLNIIVECSKEFEKIIDFVGTKHTYVFVVSSDIQHEELSKMLDSRKLNTKKFMEIYNWMDLTAECKSCLLQIKVNFQNNSIFSLLDMMKSNKDDEDDEDDDEELKTGFDDIVDDKLLNLMLEKSRIVINSHSEEDLSDEHFKMLFQPRTFSKISKDKDDKKIVQDEMLEISKNSAIVLIADKAGSGKSWILKTFANKLAEIYPKIWINYVDLKEFIREFKAQPTELEFTSFMIEMILKLDKKYEAEIFKKLYKNGKVCILFDGFDEIAPDCAEFVTKLFQSFQQNGGNQLFIATRDNFDVDLMQRLGLDAVYKLDEFTDEDGVNLIAASWLLDELHIEGDNCNEMFAEKQEEKLKSYKSLAKKLIEKVRKPQIDSIGLPHFYKMIADISSKQKDLASNSTTLEIFDQYMEIQHVRWSQKTSQHLGLNFHKLHQLIAMESLFPDDSEIGSLCRKELTKWIEEGVMLSKKLEKFIFSHETFREYYAAKYILDMLIRWKPNHKSVCNYFFQFLTIKKYEVIRIFLNDALGDEKVSQNIKANLVGISRNVEENIEEFVNSSVLYDENLLHFVIKIFTKLGHEKVKNILRNNTKITLMAAKHKSLFIQIRNKIFDLFDKDELKSFLLKNGIFLSIITSIPDKEDTNEFLGNLEQKINPQFVKEALKMEDAKEKNIINYLNQSQESNVNKSNQIFEIIFERLRVDEIITLLENGIKHTNVEHMKFIWKILEKLMESEKFRPYLIECLSRSRYQNNILRVAAKCYQFEFHQKMWQILLNNFENRDDLKKLIMQVDKYGNNFVHCLVIADEPEIIELTINKIRENFSNDQYKEILMSIGHSGRNLLQQAAYASKNIKTHQILWKIFRDFCKSDKEFLEFLKEIDDQNNNVFHLAASFTPKEIAEFMINELEKIAPKEEIRNILSTLGTWENNLLQAAVRHNESVELHKYFWTIIKKYFNSQEILDVINNNLFNYAVKFNTKEILELTWNQIKKFFNTLENDSSILDYLQCVIKNDNRILHFLFENEDFDKINYFWMQLGSIFTKDQVKNILSSKGFLNKSLLQSLARFNKSLKFHEFLWPIYRKYFDNSEMIDFIKHKDVVGYDLFIHALEYNTKEVVMFIWNQVREVLVPDENFNQKLSDQLKEFEDYLAIALENPSDMKKLEKMNEKWNKLIKDFEQLDSQMRMDQILKEEIPVKNIKNLCPFALCEKLENHEKLWKILLNSFENKDELKELLLRKNIESNNYLHILVTNDNSDIIEFTFDILNSYFRDDQFEEILNSKGQFDMNLLQMAAKMSKNIKTHQILWKIFRDFFKCFKEFLEFLKQVDDQNNNVFHIAACFTSKEIAEFMINELEKYASKEEIRNILSIFGMRENNLLQAAVRQNKSVELKKYLWTIIKKYFNSQEILNMISHTNALGNNLLNCAVVFNTKEILELTWNPIIKFFNTLEIDLSTLDYLQCVDKFGKNISHILFENKDVEKVNYFWMQMESIFTKDQVKEILNSKGYLNRSLLHTATTENKSVKVYEFLWQIYRKYFDNSKMIDFIKHTDEIRYNLFIDALEYNTKEVVMFIWNQVREVLVPDENFNQKLLDQLKEFEDYLAIDLENPSDMKKYEKTNEKWKKLIKDFEHQIRMDQILKEEISVKNIKNLFPFALCEKLENHEKLWKILLNSIENKDELKELLLRKDTDFNNYLRILVTNDNSDIIEFTFDILNSYFRDDQFEEIVNAKGQLDMNLLQMAAKMSKNIKTHQILWKIFRDFCKSDKEFLEFLKQVDDQNNNVFHLAASFTPKEIAEFMINELEKYASKEEIRNILSTLGMAKRNLLQAAVLLNESVELHKYLWTIIKKYLNSQEILDMINHADENGENLLLFAVERKMEEIQHNFDLTESKMIQENLCQTNEKNQNILHISIDCKDLETFECWWNKLEKHLTRQQILEILRQKTSDNEKNIFHYAAKYDDFEFQVAFWTLLLKTIVYRVELKQFILKEDAYRNNFVHELLRVQKNLKIVELTFNILKQFFRSSQFIEILFSKGLRKMNLLQSALFWSNDVEVHQFLWKFISDFFKNNEDFLIFCNHLNEFGQNILHIASLNSSSNVFEFIMHKLKEKLTTDQIKNMLKQVDFKNQNILQLAAYWNTSLEFHQQLWKIIKIHLTSFEIKELILNIDAFENNLISTVVEKNTVEIIDLTCSNIQCFLHHDEQIEYLKNPKLNNHRIRFASDGSLKSYYSFDETIKHKIRTDEILQQQLCPDECNTKQIDGALNKDDNTVKIIWRTNLNPNNFYIVIDDKKLIEVCRSFIINEIKGEVTTLLDNSNVLQHEQLQIQQIISDTGCNLLIFAVKGNHHDAIGNFIAYNFDINHEDNDNLNAIDHAWINYKKSKDMDVKMKIESTMLNLLNANSKFPKKKLGFNFVESPQNLKDFIIKCEDFHQDLASNKQISFYDFPNKNLRHYYDRNNESLLLHALKRRNTEFISKFSNILSIGINEVYYELTRDPRTEFISKQNIPKPHIILLKSKSEIYGQNYHYKKNWVFIDNIYNLLNRSDICSKVLKIAAENKSLKIFFVPKDNKFDFDAVKAKAQDDISMLFTNKHVYITANIVIEEECLPCNSASLEDELKVANDVIEKLCHVVISMLCLNSFKIDKSAMKTSKNESGNAQDIESTVRNVFNSSSLDYFLTLDTGDIIYTFRTLQNDDADIKFESLPEPMQKRITSSEINFQGAKVALSNIIGNNFEILRHLPSKLIKDILIRNLTINIGDDIVADNYDKIFDRKLLKQSNNQFNSSKISFLVDDIGAGKTSTFKKMSANLKRESGSTWVSLINLKSSSEILQNYLSQDIKLEIEVIAKILMEIIKTKSQLESAVFGSLLRNNKVILLIDDIDKIKPMLNELFIKVITWMNDNTDNKLWIATSPVFLDNYTKKFKAIEYKFDPNKPLNLSYFMHINHVDENVRIADDLTSFIKALEDRKNNKHYSILNCGMIRAIVQVFDEHQADFEKDSINFYSTFEKVCVKQHEIFSEYLLQKNCDQFESLQISKVHQLHALILIFNNKYPEVQLDNLSIIKNWKREGKKWIKETIGRYGFISFDGDIFHFIHHSYAEFFVAQYLISYIFSDDYCIRDEEFVKIFGILKFMTQHFDDFEIICKFIIGYARTSECEELHETIRDLIKDNIKSIQDDIASSDAALNLKEFWRIIVKTDKELSDLFNVMTY</sequence>
<name>A0A9P0NQG6_9DIPT</name>
<dbReference type="Proteomes" id="UP001153620">
    <property type="component" value="Chromosome 4"/>
</dbReference>
<evidence type="ECO:0008006" key="4">
    <source>
        <dbReference type="Google" id="ProtNLM"/>
    </source>
</evidence>
<evidence type="ECO:0000313" key="2">
    <source>
        <dbReference type="EMBL" id="CAH1734761.1"/>
    </source>
</evidence>
<proteinExistence type="predicted"/>
<dbReference type="InterPro" id="IPR036770">
    <property type="entry name" value="Ankyrin_rpt-contain_sf"/>
</dbReference>
<feature type="coiled-coil region" evidence="1">
    <location>
        <begin position="1862"/>
        <end position="1909"/>
    </location>
</feature>
<keyword evidence="1" id="KW-0175">Coiled coil</keyword>
<dbReference type="SUPFAM" id="SSF52540">
    <property type="entry name" value="P-loop containing nucleoside triphosphate hydrolases"/>
    <property type="match status" value="2"/>
</dbReference>